<dbReference type="Proteomes" id="UP000765509">
    <property type="component" value="Unassembled WGS sequence"/>
</dbReference>
<protein>
    <submittedName>
        <fullName evidence="1">Uncharacterized protein</fullName>
    </submittedName>
</protein>
<sequence>MPHECLFGWPPSISTLYPFGTDTIVHIPPVQQLNKLAPRGMRFCLLKPLMSGGWLLWDPKSDRMIQLASIIFRRFQPPATSNTRESKGSLSHIVNRARLGNVPTEKYFNNKNAAIDPLPLTKDVSLRGNFIYPKDHKYKINI</sequence>
<organism evidence="1 2">
    <name type="scientific">Austropuccinia psidii MF-1</name>
    <dbReference type="NCBI Taxonomy" id="1389203"/>
    <lineage>
        <taxon>Eukaryota</taxon>
        <taxon>Fungi</taxon>
        <taxon>Dikarya</taxon>
        <taxon>Basidiomycota</taxon>
        <taxon>Pucciniomycotina</taxon>
        <taxon>Pucciniomycetes</taxon>
        <taxon>Pucciniales</taxon>
        <taxon>Sphaerophragmiaceae</taxon>
        <taxon>Austropuccinia</taxon>
    </lineage>
</organism>
<dbReference type="OrthoDB" id="8025968at2759"/>
<comment type="caution">
    <text evidence="1">The sequence shown here is derived from an EMBL/GenBank/DDBJ whole genome shotgun (WGS) entry which is preliminary data.</text>
</comment>
<reference evidence="1" key="1">
    <citation type="submission" date="2021-03" db="EMBL/GenBank/DDBJ databases">
        <title>Draft genome sequence of rust myrtle Austropuccinia psidii MF-1, a brazilian biotype.</title>
        <authorList>
            <person name="Quecine M.C."/>
            <person name="Pachon D.M.R."/>
            <person name="Bonatelli M.L."/>
            <person name="Correr F.H."/>
            <person name="Franceschini L.M."/>
            <person name="Leite T.F."/>
            <person name="Margarido G.R.A."/>
            <person name="Almeida C.A."/>
            <person name="Ferrarezi J.A."/>
            <person name="Labate C.A."/>
        </authorList>
    </citation>
    <scope>NUCLEOTIDE SEQUENCE</scope>
    <source>
        <strain evidence="1">MF-1</strain>
    </source>
</reference>
<dbReference type="AlphaFoldDB" id="A0A9Q3ISR1"/>
<proteinExistence type="predicted"/>
<keyword evidence="2" id="KW-1185">Reference proteome</keyword>
<dbReference type="EMBL" id="AVOT02054466">
    <property type="protein sequence ID" value="MBW0549175.1"/>
    <property type="molecule type" value="Genomic_DNA"/>
</dbReference>
<name>A0A9Q3ISR1_9BASI</name>
<accession>A0A9Q3ISR1</accession>
<gene>
    <name evidence="1" type="ORF">O181_088890</name>
</gene>
<evidence type="ECO:0000313" key="1">
    <source>
        <dbReference type="EMBL" id="MBW0549175.1"/>
    </source>
</evidence>
<evidence type="ECO:0000313" key="2">
    <source>
        <dbReference type="Proteomes" id="UP000765509"/>
    </source>
</evidence>